<evidence type="ECO:0000313" key="3">
    <source>
        <dbReference type="Proteomes" id="UP000054988"/>
    </source>
</evidence>
<dbReference type="EMBL" id="LATX01001793">
    <property type="protein sequence ID" value="KTB37971.1"/>
    <property type="molecule type" value="Genomic_DNA"/>
</dbReference>
<gene>
    <name evidence="2" type="ORF">WG66_9450</name>
</gene>
<evidence type="ECO:0000313" key="2">
    <source>
        <dbReference type="EMBL" id="KTB37971.1"/>
    </source>
</evidence>
<dbReference type="Proteomes" id="UP000054988">
    <property type="component" value="Unassembled WGS sequence"/>
</dbReference>
<organism evidence="2 3">
    <name type="scientific">Moniliophthora roreri</name>
    <name type="common">Frosty pod rot fungus</name>
    <name type="synonym">Monilia roreri</name>
    <dbReference type="NCBI Taxonomy" id="221103"/>
    <lineage>
        <taxon>Eukaryota</taxon>
        <taxon>Fungi</taxon>
        <taxon>Dikarya</taxon>
        <taxon>Basidiomycota</taxon>
        <taxon>Agaricomycotina</taxon>
        <taxon>Agaricomycetes</taxon>
        <taxon>Agaricomycetidae</taxon>
        <taxon>Agaricales</taxon>
        <taxon>Marasmiineae</taxon>
        <taxon>Marasmiaceae</taxon>
        <taxon>Moniliophthora</taxon>
    </lineage>
</organism>
<sequence>MKYANAKMKAKDVKEKNSLQKDTKCLSIEDSSPYASLTRDSLPLYPSIKKFSPSYPYIKDSLPSPLP</sequence>
<reference evidence="2 3" key="1">
    <citation type="submission" date="2015-12" db="EMBL/GenBank/DDBJ databases">
        <title>Draft genome sequence of Moniliophthora roreri, the causal agent of frosty pod rot of cacao.</title>
        <authorList>
            <person name="Aime M.C."/>
            <person name="Diaz-Valderrama J.R."/>
            <person name="Kijpornyongpan T."/>
            <person name="Phillips-Mora W."/>
        </authorList>
    </citation>
    <scope>NUCLEOTIDE SEQUENCE [LARGE SCALE GENOMIC DNA]</scope>
    <source>
        <strain evidence="2 3">MCA 2952</strain>
    </source>
</reference>
<proteinExistence type="predicted"/>
<protein>
    <submittedName>
        <fullName evidence="2">Uncharacterized protein</fullName>
    </submittedName>
</protein>
<feature type="compositionally biased region" description="Basic and acidic residues" evidence="1">
    <location>
        <begin position="9"/>
        <end position="24"/>
    </location>
</feature>
<evidence type="ECO:0000256" key="1">
    <source>
        <dbReference type="SAM" id="MobiDB-lite"/>
    </source>
</evidence>
<dbReference type="AlphaFoldDB" id="A0A0W0FNQ6"/>
<accession>A0A0W0FNQ6</accession>
<comment type="caution">
    <text evidence="2">The sequence shown here is derived from an EMBL/GenBank/DDBJ whole genome shotgun (WGS) entry which is preliminary data.</text>
</comment>
<name>A0A0W0FNQ6_MONRR</name>
<feature type="region of interest" description="Disordered" evidence="1">
    <location>
        <begin position="1"/>
        <end position="24"/>
    </location>
</feature>